<dbReference type="PRINTS" id="PR00080">
    <property type="entry name" value="SDRFAMILY"/>
</dbReference>
<dbReference type="InterPro" id="IPR050259">
    <property type="entry name" value="SDR"/>
</dbReference>
<organism evidence="2 3">
    <name type="scientific">Candidatus Gottesmanbacteria bacterium RIFCSPHIGHO2_01_FULL_39_10</name>
    <dbReference type="NCBI Taxonomy" id="1798375"/>
    <lineage>
        <taxon>Bacteria</taxon>
        <taxon>Candidatus Gottesmaniibacteriota</taxon>
    </lineage>
</organism>
<dbReference type="SUPFAM" id="SSF51735">
    <property type="entry name" value="NAD(P)-binding Rossmann-fold domains"/>
    <property type="match status" value="1"/>
</dbReference>
<sequence length="242" mass="26782">MNNLKGKTALVTGSAKNLGRAIVIDLAKQGAKIAIHYQSSEKEAKDTLKEIQKYSKGIVIKANLTHPKDISSIYQTIHNKLGNVDILINLVGNFIYEPITTTSFEKFRDVIESNLYSTFLCSQEALPSMQKKKWGRIINFGCVGAESITIREKTTPYYIAKTGVIMLTKVLAYEYAKYGITINSISPGILETSIAKPPTPSGRFVQFTDITNAINFLLKEESSYINSSNIEVSGGWRVGFTP</sequence>
<gene>
    <name evidence="2" type="ORF">A2773_07055</name>
</gene>
<dbReference type="Proteomes" id="UP000177383">
    <property type="component" value="Unassembled WGS sequence"/>
</dbReference>
<proteinExistence type="inferred from homology"/>
<comment type="caution">
    <text evidence="2">The sequence shown here is derived from an EMBL/GenBank/DDBJ whole genome shotgun (WGS) entry which is preliminary data.</text>
</comment>
<dbReference type="Pfam" id="PF13561">
    <property type="entry name" value="adh_short_C2"/>
    <property type="match status" value="1"/>
</dbReference>
<dbReference type="PANTHER" id="PTHR42879:SF2">
    <property type="entry name" value="3-OXOACYL-[ACYL-CARRIER-PROTEIN] REDUCTASE FABG"/>
    <property type="match status" value="1"/>
</dbReference>
<dbReference type="EMBL" id="MFJE01000011">
    <property type="protein sequence ID" value="OGG14831.1"/>
    <property type="molecule type" value="Genomic_DNA"/>
</dbReference>
<evidence type="ECO:0000313" key="3">
    <source>
        <dbReference type="Proteomes" id="UP000177383"/>
    </source>
</evidence>
<dbReference type="InterPro" id="IPR002347">
    <property type="entry name" value="SDR_fam"/>
</dbReference>
<dbReference type="STRING" id="1798375.A2773_07055"/>
<dbReference type="InterPro" id="IPR036291">
    <property type="entry name" value="NAD(P)-bd_dom_sf"/>
</dbReference>
<dbReference type="AlphaFoldDB" id="A0A1F5ZQZ4"/>
<reference evidence="2 3" key="1">
    <citation type="journal article" date="2016" name="Nat. Commun.">
        <title>Thousands of microbial genomes shed light on interconnected biogeochemical processes in an aquifer system.</title>
        <authorList>
            <person name="Anantharaman K."/>
            <person name="Brown C.T."/>
            <person name="Hug L.A."/>
            <person name="Sharon I."/>
            <person name="Castelle C.J."/>
            <person name="Probst A.J."/>
            <person name="Thomas B.C."/>
            <person name="Singh A."/>
            <person name="Wilkins M.J."/>
            <person name="Karaoz U."/>
            <person name="Brodie E.L."/>
            <person name="Williams K.H."/>
            <person name="Hubbard S.S."/>
            <person name="Banfield J.F."/>
        </authorList>
    </citation>
    <scope>NUCLEOTIDE SEQUENCE [LARGE SCALE GENOMIC DNA]</scope>
</reference>
<comment type="similarity">
    <text evidence="1">Belongs to the short-chain dehydrogenases/reductases (SDR) family.</text>
</comment>
<protein>
    <recommendedName>
        <fullName evidence="4">Short-chain dehydrogenase</fullName>
    </recommendedName>
</protein>
<dbReference type="PANTHER" id="PTHR42879">
    <property type="entry name" value="3-OXOACYL-(ACYL-CARRIER-PROTEIN) REDUCTASE"/>
    <property type="match status" value="1"/>
</dbReference>
<dbReference type="Gene3D" id="3.40.50.720">
    <property type="entry name" value="NAD(P)-binding Rossmann-like Domain"/>
    <property type="match status" value="1"/>
</dbReference>
<dbReference type="PRINTS" id="PR00081">
    <property type="entry name" value="GDHRDH"/>
</dbReference>
<dbReference type="CDD" id="cd05233">
    <property type="entry name" value="SDR_c"/>
    <property type="match status" value="1"/>
</dbReference>
<accession>A0A1F5ZQZ4</accession>
<evidence type="ECO:0000256" key="1">
    <source>
        <dbReference type="ARBA" id="ARBA00006484"/>
    </source>
</evidence>
<dbReference type="FunFam" id="3.40.50.720:FF:000084">
    <property type="entry name" value="Short-chain dehydrogenase reductase"/>
    <property type="match status" value="1"/>
</dbReference>
<evidence type="ECO:0000313" key="2">
    <source>
        <dbReference type="EMBL" id="OGG14831.1"/>
    </source>
</evidence>
<evidence type="ECO:0008006" key="4">
    <source>
        <dbReference type="Google" id="ProtNLM"/>
    </source>
</evidence>
<name>A0A1F5ZQZ4_9BACT</name>